<dbReference type="SMART" id="SM00369">
    <property type="entry name" value="LRR_TYP"/>
    <property type="match status" value="5"/>
</dbReference>
<dbReference type="InterPro" id="IPR003591">
    <property type="entry name" value="Leu-rich_rpt_typical-subtyp"/>
</dbReference>
<keyword evidence="5" id="KW-1185">Reference proteome</keyword>
<keyword evidence="2" id="KW-0677">Repeat</keyword>
<organism evidence="4 5">
    <name type="scientific">Polypedilum vanderplanki</name>
    <name type="common">Sleeping chironomid midge</name>
    <dbReference type="NCBI Taxonomy" id="319348"/>
    <lineage>
        <taxon>Eukaryota</taxon>
        <taxon>Metazoa</taxon>
        <taxon>Ecdysozoa</taxon>
        <taxon>Arthropoda</taxon>
        <taxon>Hexapoda</taxon>
        <taxon>Insecta</taxon>
        <taxon>Pterygota</taxon>
        <taxon>Neoptera</taxon>
        <taxon>Endopterygota</taxon>
        <taxon>Diptera</taxon>
        <taxon>Nematocera</taxon>
        <taxon>Chironomoidea</taxon>
        <taxon>Chironomidae</taxon>
        <taxon>Chironominae</taxon>
        <taxon>Polypedilum</taxon>
        <taxon>Polypedilum</taxon>
    </lineage>
</organism>
<evidence type="ECO:0000313" key="5">
    <source>
        <dbReference type="Proteomes" id="UP001107558"/>
    </source>
</evidence>
<dbReference type="Gene3D" id="3.80.10.10">
    <property type="entry name" value="Ribonuclease Inhibitor"/>
    <property type="match status" value="1"/>
</dbReference>
<dbReference type="Pfam" id="PF13855">
    <property type="entry name" value="LRR_8"/>
    <property type="match status" value="1"/>
</dbReference>
<dbReference type="PANTHER" id="PTHR45712">
    <property type="entry name" value="AGAP008170-PA"/>
    <property type="match status" value="1"/>
</dbReference>
<protein>
    <recommendedName>
        <fullName evidence="6">Leucine-rich repeat protein</fullName>
    </recommendedName>
</protein>
<feature type="chain" id="PRO_5039943611" description="Leucine-rich repeat protein" evidence="3">
    <location>
        <begin position="22"/>
        <end position="368"/>
    </location>
</feature>
<dbReference type="PANTHER" id="PTHR45712:SF30">
    <property type="entry name" value="LRRNT DOMAIN-CONTAINING PROTEIN"/>
    <property type="match status" value="1"/>
</dbReference>
<comment type="caution">
    <text evidence="4">The sequence shown here is derived from an EMBL/GenBank/DDBJ whole genome shotgun (WGS) entry which is preliminary data.</text>
</comment>
<dbReference type="SUPFAM" id="SSF52058">
    <property type="entry name" value="L domain-like"/>
    <property type="match status" value="1"/>
</dbReference>
<reference evidence="4" key="1">
    <citation type="submission" date="2021-03" db="EMBL/GenBank/DDBJ databases">
        <title>Chromosome level genome of the anhydrobiotic midge Polypedilum vanderplanki.</title>
        <authorList>
            <person name="Yoshida Y."/>
            <person name="Kikawada T."/>
            <person name="Gusev O."/>
        </authorList>
    </citation>
    <scope>NUCLEOTIDE SEQUENCE</scope>
    <source>
        <strain evidence="4">NIAS01</strain>
        <tissue evidence="4">Whole body or cell culture</tissue>
    </source>
</reference>
<proteinExistence type="predicted"/>
<evidence type="ECO:0008006" key="6">
    <source>
        <dbReference type="Google" id="ProtNLM"/>
    </source>
</evidence>
<evidence type="ECO:0000256" key="1">
    <source>
        <dbReference type="ARBA" id="ARBA00022614"/>
    </source>
</evidence>
<keyword evidence="1" id="KW-0433">Leucine-rich repeat</keyword>
<sequence length="368" mass="40682">MKIFLLQIAALAFLQINSVNSAVLTCNSTTPPCVVSSITPVTSANEIITIAGQPSNYVDQTTTSLFFNEPNVLNFIPTNLFTIFPNLNKIFLTNVSLTNIVPNAFANCGNLMTIVIIKNYNFTTLPANFASTCVNVTNLQLGFNNIRSIDPDAFKGLTSLTYLNLVYNKLTCISTLFKNTPVIDSIDLSYNQISEIHVDTFKNLTSLAMISLMNNSIVNLPAFNLTGTSLTSSSQMFFFKNNPIASISPKFISNIFVDRPKTVMYIYLFTSGTNSTGTCIPNNPNFDSIYNSNWQTVNVTLKPCYDNWKDSYQTNLSCVSNNTVETTTKRTNVDNGNSSNSTLPFCGKNFFSIITNMVKNFTATVTFY</sequence>
<gene>
    <name evidence="4" type="ORF">PVAND_017057</name>
</gene>
<dbReference type="InterPro" id="IPR032675">
    <property type="entry name" value="LRR_dom_sf"/>
</dbReference>
<feature type="signal peptide" evidence="3">
    <location>
        <begin position="1"/>
        <end position="21"/>
    </location>
</feature>
<evidence type="ECO:0000256" key="2">
    <source>
        <dbReference type="ARBA" id="ARBA00022737"/>
    </source>
</evidence>
<keyword evidence="3" id="KW-0732">Signal</keyword>
<evidence type="ECO:0000313" key="4">
    <source>
        <dbReference type="EMBL" id="KAG5669162.1"/>
    </source>
</evidence>
<dbReference type="InterPro" id="IPR050333">
    <property type="entry name" value="SLRP"/>
</dbReference>
<evidence type="ECO:0000256" key="3">
    <source>
        <dbReference type="SAM" id="SignalP"/>
    </source>
</evidence>
<dbReference type="Proteomes" id="UP001107558">
    <property type="component" value="Chromosome 4"/>
</dbReference>
<dbReference type="PROSITE" id="PS51450">
    <property type="entry name" value="LRR"/>
    <property type="match status" value="1"/>
</dbReference>
<dbReference type="EMBL" id="JADBJN010000004">
    <property type="protein sequence ID" value="KAG5669162.1"/>
    <property type="molecule type" value="Genomic_DNA"/>
</dbReference>
<accession>A0A9J6BHH4</accession>
<dbReference type="AlphaFoldDB" id="A0A9J6BHH4"/>
<name>A0A9J6BHH4_POLVA</name>
<dbReference type="OrthoDB" id="7982700at2759"/>
<dbReference type="InterPro" id="IPR001611">
    <property type="entry name" value="Leu-rich_rpt"/>
</dbReference>